<sequence>MISGQLQALEQVLARSLELSEQVPEVIAAIRRCAEPFMRTFG</sequence>
<reference evidence="1 2" key="1">
    <citation type="submission" date="2018-08" db="EMBL/GenBank/DDBJ databases">
        <title>Recombination of ecologically and evolutionarily significant loci maintains genetic cohesion in the Pseudomonas syringae species complex.</title>
        <authorList>
            <person name="Dillon M."/>
            <person name="Thakur S."/>
            <person name="Almeida R.N.D."/>
            <person name="Weir B.S."/>
            <person name="Guttman D.S."/>
        </authorList>
    </citation>
    <scope>NUCLEOTIDE SEQUENCE [LARGE SCALE GENOMIC DNA]</scope>
    <source>
        <strain evidence="1 2">ICMP 8670</strain>
    </source>
</reference>
<proteinExistence type="predicted"/>
<comment type="caution">
    <text evidence="1">The sequence shown here is derived from an EMBL/GenBank/DDBJ whole genome shotgun (WGS) entry which is preliminary data.</text>
</comment>
<dbReference type="Proteomes" id="UP000276615">
    <property type="component" value="Unassembled WGS sequence"/>
</dbReference>
<protein>
    <submittedName>
        <fullName evidence="1">Uncharacterized protein</fullName>
    </submittedName>
</protein>
<organism evidence="1 2">
    <name type="scientific">Pseudomonas syringae pv. primulae</name>
    <dbReference type="NCBI Taxonomy" id="251707"/>
    <lineage>
        <taxon>Bacteria</taxon>
        <taxon>Pseudomonadati</taxon>
        <taxon>Pseudomonadota</taxon>
        <taxon>Gammaproteobacteria</taxon>
        <taxon>Pseudomonadales</taxon>
        <taxon>Pseudomonadaceae</taxon>
        <taxon>Pseudomonas</taxon>
    </lineage>
</organism>
<dbReference type="AlphaFoldDB" id="A0A3M4SFQ8"/>
<dbReference type="EMBL" id="RBRQ01000069">
    <property type="protein sequence ID" value="RMR13682.1"/>
    <property type="molecule type" value="Genomic_DNA"/>
</dbReference>
<gene>
    <name evidence="1" type="ORF">ALP92_04836</name>
</gene>
<accession>A0A3M4SFQ8</accession>
<evidence type="ECO:0000313" key="1">
    <source>
        <dbReference type="EMBL" id="RMR13682.1"/>
    </source>
</evidence>
<evidence type="ECO:0000313" key="2">
    <source>
        <dbReference type="Proteomes" id="UP000276615"/>
    </source>
</evidence>
<name>A0A3M4SFQ8_9PSED</name>